<dbReference type="InterPro" id="IPR002941">
    <property type="entry name" value="DNA_methylase_N4/N6"/>
</dbReference>
<dbReference type="EC" id="2.1.1.-" evidence="8"/>
<comment type="similarity">
    <text evidence="1">Belongs to the N(4)/N(6)-methyltransferase family. N(4) subfamily.</text>
</comment>
<evidence type="ECO:0000256" key="4">
    <source>
        <dbReference type="ARBA" id="ARBA00022691"/>
    </source>
</evidence>
<dbReference type="AlphaFoldDB" id="E5LGB9"/>
<evidence type="ECO:0000256" key="6">
    <source>
        <dbReference type="ARBA" id="ARBA00023125"/>
    </source>
</evidence>
<dbReference type="GO" id="GO:0009307">
    <property type="term" value="P:DNA restriction-modification system"/>
    <property type="evidence" value="ECO:0007669"/>
    <property type="project" value="UniProtKB-KW"/>
</dbReference>
<dbReference type="PROSITE" id="PS00093">
    <property type="entry name" value="N4_MTASE"/>
    <property type="match status" value="1"/>
</dbReference>
<keyword evidence="2" id="KW-0489">Methyltransferase</keyword>
<dbReference type="InterPro" id="IPR017985">
    <property type="entry name" value="MeTrfase_CN4_CS"/>
</dbReference>
<protein>
    <recommendedName>
        <fullName evidence="8">Methyltransferase</fullName>
        <ecNumber evidence="8">2.1.1.-</ecNumber>
    </recommendedName>
</protein>
<evidence type="ECO:0000256" key="8">
    <source>
        <dbReference type="RuleBase" id="RU362026"/>
    </source>
</evidence>
<name>E5LGB9_GEOSE</name>
<evidence type="ECO:0000256" key="2">
    <source>
        <dbReference type="ARBA" id="ARBA00022603"/>
    </source>
</evidence>
<dbReference type="InterPro" id="IPR029063">
    <property type="entry name" value="SAM-dependent_MTases_sf"/>
</dbReference>
<dbReference type="SUPFAM" id="SSF48371">
    <property type="entry name" value="ARM repeat"/>
    <property type="match status" value="1"/>
</dbReference>
<dbReference type="GO" id="GO:0032259">
    <property type="term" value="P:methylation"/>
    <property type="evidence" value="ECO:0007669"/>
    <property type="project" value="UniProtKB-KW"/>
</dbReference>
<dbReference type="PRINTS" id="PR00508">
    <property type="entry name" value="S21N4MTFRASE"/>
</dbReference>
<dbReference type="EMBL" id="HQ446236">
    <property type="protein sequence ID" value="ADQ20507.1"/>
    <property type="molecule type" value="Genomic_DNA"/>
</dbReference>
<dbReference type="GO" id="GO:0003677">
    <property type="term" value="F:DNA binding"/>
    <property type="evidence" value="ECO:0007669"/>
    <property type="project" value="UniProtKB-KW"/>
</dbReference>
<dbReference type="Pfam" id="PF13646">
    <property type="entry name" value="HEAT_2"/>
    <property type="match status" value="1"/>
</dbReference>
<dbReference type="InterPro" id="IPR011989">
    <property type="entry name" value="ARM-like"/>
</dbReference>
<accession>E5LGB9</accession>
<dbReference type="Pfam" id="PF01555">
    <property type="entry name" value="N6_N4_Mtase"/>
    <property type="match status" value="1"/>
</dbReference>
<evidence type="ECO:0000256" key="3">
    <source>
        <dbReference type="ARBA" id="ARBA00022679"/>
    </source>
</evidence>
<reference evidence="10" key="1">
    <citation type="submission" date="2010-10" db="EMBL/GenBank/DDBJ databases">
        <title>BsaJI restriction-modification system genes.</title>
        <authorList>
            <person name="Xu S.-Y."/>
        </authorList>
    </citation>
    <scope>NUCLEOTIDE SEQUENCE</scope>
    <source>
        <strain evidence="10">J695</strain>
    </source>
</reference>
<dbReference type="Gene3D" id="1.25.10.10">
    <property type="entry name" value="Leucine-rich Repeat Variant"/>
    <property type="match status" value="1"/>
</dbReference>
<keyword evidence="3" id="KW-0808">Transferase</keyword>
<gene>
    <name evidence="10" type="primary">bsaJIM</name>
</gene>
<dbReference type="SUPFAM" id="SSF53335">
    <property type="entry name" value="S-adenosyl-L-methionine-dependent methyltransferases"/>
    <property type="match status" value="1"/>
</dbReference>
<keyword evidence="6" id="KW-0238">DNA-binding</keyword>
<dbReference type="InterPro" id="IPR016024">
    <property type="entry name" value="ARM-type_fold"/>
</dbReference>
<dbReference type="GO" id="GO:0015667">
    <property type="term" value="F:site-specific DNA-methyltransferase (cytosine-N4-specific) activity"/>
    <property type="evidence" value="ECO:0007669"/>
    <property type="project" value="UniProtKB-EC"/>
</dbReference>
<keyword evidence="5" id="KW-0680">Restriction system</keyword>
<dbReference type="InterPro" id="IPR001091">
    <property type="entry name" value="RM_Methyltransferase"/>
</dbReference>
<keyword evidence="4" id="KW-0949">S-adenosyl-L-methionine</keyword>
<proteinExistence type="inferred from homology"/>
<comment type="catalytic activity">
    <reaction evidence="7">
        <text>a 2'-deoxycytidine in DNA + S-adenosyl-L-methionine = an N(4)-methyl-2'-deoxycytidine in DNA + S-adenosyl-L-homocysteine + H(+)</text>
        <dbReference type="Rhea" id="RHEA:16857"/>
        <dbReference type="Rhea" id="RHEA-COMP:11369"/>
        <dbReference type="Rhea" id="RHEA-COMP:13674"/>
        <dbReference type="ChEBI" id="CHEBI:15378"/>
        <dbReference type="ChEBI" id="CHEBI:57856"/>
        <dbReference type="ChEBI" id="CHEBI:59789"/>
        <dbReference type="ChEBI" id="CHEBI:85452"/>
        <dbReference type="ChEBI" id="CHEBI:137933"/>
        <dbReference type="EC" id="2.1.1.113"/>
    </reaction>
</comment>
<evidence type="ECO:0000259" key="9">
    <source>
        <dbReference type="Pfam" id="PF01555"/>
    </source>
</evidence>
<dbReference type="GO" id="GO:0008170">
    <property type="term" value="F:N-methyltransferase activity"/>
    <property type="evidence" value="ECO:0007669"/>
    <property type="project" value="InterPro"/>
</dbReference>
<feature type="domain" description="DNA methylase N-4/N-6" evidence="9">
    <location>
        <begin position="187"/>
        <end position="414"/>
    </location>
</feature>
<evidence type="ECO:0000256" key="7">
    <source>
        <dbReference type="ARBA" id="ARBA00049120"/>
    </source>
</evidence>
<organism evidence="10">
    <name type="scientific">Geobacillus stearothermophilus</name>
    <name type="common">Bacillus stearothermophilus</name>
    <dbReference type="NCBI Taxonomy" id="1422"/>
    <lineage>
        <taxon>Bacteria</taxon>
        <taxon>Bacillati</taxon>
        <taxon>Bacillota</taxon>
        <taxon>Bacilli</taxon>
        <taxon>Bacillales</taxon>
        <taxon>Anoxybacillaceae</taxon>
        <taxon>Geobacillus</taxon>
    </lineage>
</organism>
<evidence type="ECO:0000256" key="1">
    <source>
        <dbReference type="ARBA" id="ARBA00010203"/>
    </source>
</evidence>
<sequence>MKLMETLSVQKAKQVLKDNSNLENDEQIKIVKELVFHENTEIAVTALKILGKLKDKENVNFYLTIINGEYEEKVRKEAVSVLGRMRDYNIAVNYLLNLLDDRNPEIVLQAIRGLLVFKSKTEITDTLKQLINHRNEIVRDIIEKEFFPNSFDFDTKKDHSIVKKEYMNKIINGDALKILRSVENNSIHLTFTSPPYYNARDYSIYSSYEEYLDFLEEVFSEVYRVTKDGRFLIVNTSPIIIPRVGRKYSSKRYPIPYDLHGRLVKQGWEFIDDIIWVKPEASVKNRIGGFQQFRKPLMYKPNAVTEQLMVYRKKSNRLIDWNIRAYEDEVVEASKVLTDFETTNVWEIDPVYDKVHSAVFPKKLCDNVVKYYSMKGDLVFDPFVGSGTLAKSALSLERKVFMTEISKEYFERIMENLSDYAMELEFLDEETFLQGGK</sequence>
<dbReference type="Gene3D" id="3.40.50.150">
    <property type="entry name" value="Vaccinia Virus protein VP39"/>
    <property type="match status" value="1"/>
</dbReference>
<evidence type="ECO:0000256" key="5">
    <source>
        <dbReference type="ARBA" id="ARBA00022747"/>
    </source>
</evidence>
<evidence type="ECO:0000313" key="10">
    <source>
        <dbReference type="EMBL" id="ADQ20507.1"/>
    </source>
</evidence>